<dbReference type="Proteomes" id="UP000567067">
    <property type="component" value="Unassembled WGS sequence"/>
</dbReference>
<dbReference type="AlphaFoldDB" id="A0A7W3SXB2"/>
<feature type="transmembrane region" description="Helical" evidence="1">
    <location>
        <begin position="12"/>
        <end position="31"/>
    </location>
</feature>
<proteinExistence type="predicted"/>
<keyword evidence="3" id="KW-1185">Reference proteome</keyword>
<keyword evidence="1" id="KW-0472">Membrane</keyword>
<protein>
    <recommendedName>
        <fullName evidence="4">Major facilitator superfamily (MFS) profile domain-containing protein</fullName>
    </recommendedName>
</protein>
<keyword evidence="1" id="KW-1133">Transmembrane helix</keyword>
<evidence type="ECO:0000256" key="1">
    <source>
        <dbReference type="SAM" id="Phobius"/>
    </source>
</evidence>
<accession>A0A7W3SXB2</accession>
<organism evidence="2 3">
    <name type="scientific">Fontibacillus solani</name>
    <dbReference type="NCBI Taxonomy" id="1572857"/>
    <lineage>
        <taxon>Bacteria</taxon>
        <taxon>Bacillati</taxon>
        <taxon>Bacillota</taxon>
        <taxon>Bacilli</taxon>
        <taxon>Bacillales</taxon>
        <taxon>Paenibacillaceae</taxon>
        <taxon>Fontibacillus</taxon>
    </lineage>
</organism>
<evidence type="ECO:0008006" key="4">
    <source>
        <dbReference type="Google" id="ProtNLM"/>
    </source>
</evidence>
<keyword evidence="1" id="KW-0812">Transmembrane</keyword>
<evidence type="ECO:0000313" key="3">
    <source>
        <dbReference type="Proteomes" id="UP000567067"/>
    </source>
</evidence>
<comment type="caution">
    <text evidence="2">The sequence shown here is derived from an EMBL/GenBank/DDBJ whole genome shotgun (WGS) entry which is preliminary data.</text>
</comment>
<dbReference type="EMBL" id="JACJIP010000033">
    <property type="protein sequence ID" value="MBA9087653.1"/>
    <property type="molecule type" value="Genomic_DNA"/>
</dbReference>
<sequence>MILFDSFGYTTPYIVFVVSMLLFIPLILTILPKDKMVIEEKRG</sequence>
<name>A0A7W3SXB2_9BACL</name>
<gene>
    <name evidence="2" type="ORF">FHR92_004138</name>
</gene>
<reference evidence="2 3" key="1">
    <citation type="submission" date="2020-08" db="EMBL/GenBank/DDBJ databases">
        <title>Genomic Encyclopedia of Type Strains, Phase III (KMG-III): the genomes of soil and plant-associated and newly described type strains.</title>
        <authorList>
            <person name="Whitman W."/>
        </authorList>
    </citation>
    <scope>NUCLEOTIDE SEQUENCE [LARGE SCALE GENOMIC DNA]</scope>
    <source>
        <strain evidence="2 3">CECT 8693</strain>
    </source>
</reference>
<evidence type="ECO:0000313" key="2">
    <source>
        <dbReference type="EMBL" id="MBA9087653.1"/>
    </source>
</evidence>